<proteinExistence type="predicted"/>
<evidence type="ECO:0000313" key="1">
    <source>
        <dbReference type="EMBL" id="EDS72972.1"/>
    </source>
</evidence>
<dbReference type="HOGENOM" id="CLU_2748933_0_0_9"/>
<sequence>MTNKKFSETSKGKANERYDKANTIRVSLKLNKNTDEDIINEISTNMPKSTQIKKLIRLGIEYKKILDSSK</sequence>
<reference evidence="1" key="2">
    <citation type="submission" date="2013-08" db="EMBL/GenBank/DDBJ databases">
        <title>Draft genome sequence of Anaerofustis stercorihominis (DSM 17244).</title>
        <authorList>
            <person name="Sudarsanam P."/>
            <person name="Ley R."/>
            <person name="Guruge J."/>
            <person name="Turnbaugh P.J."/>
            <person name="Mahowald M."/>
            <person name="Liep D."/>
            <person name="Gordon J."/>
        </authorList>
    </citation>
    <scope>NUCLEOTIDE SEQUENCE</scope>
    <source>
        <strain evidence="1">DSM 17244</strain>
    </source>
</reference>
<dbReference type="Proteomes" id="UP000005178">
    <property type="component" value="Unassembled WGS sequence"/>
</dbReference>
<dbReference type="AlphaFoldDB" id="B1C7I5"/>
<keyword evidence="2" id="KW-1185">Reference proteome</keyword>
<organism evidence="1 2">
    <name type="scientific">Anaerofustis stercorihominis DSM 17244</name>
    <dbReference type="NCBI Taxonomy" id="445971"/>
    <lineage>
        <taxon>Bacteria</taxon>
        <taxon>Bacillati</taxon>
        <taxon>Bacillota</taxon>
        <taxon>Clostridia</taxon>
        <taxon>Eubacteriales</taxon>
        <taxon>Eubacteriaceae</taxon>
        <taxon>Anaerofustis</taxon>
    </lineage>
</organism>
<dbReference type="GeneID" id="97999596"/>
<accession>B1C7I5</accession>
<reference evidence="1" key="1">
    <citation type="submission" date="2008-01" db="EMBL/GenBank/DDBJ databases">
        <authorList>
            <person name="Fulton L."/>
            <person name="Clifton S."/>
            <person name="Fulton B."/>
            <person name="Xu J."/>
            <person name="Minx P."/>
            <person name="Pepin K.H."/>
            <person name="Johnson M."/>
            <person name="Thiruvilangam P."/>
            <person name="Bhonagiri V."/>
            <person name="Nash W.E."/>
            <person name="Mardis E.R."/>
            <person name="Wilson R.K."/>
        </authorList>
    </citation>
    <scope>NUCLEOTIDE SEQUENCE [LARGE SCALE GENOMIC DNA]</scope>
    <source>
        <strain evidence="1">DSM 17244</strain>
    </source>
</reference>
<evidence type="ECO:0000313" key="2">
    <source>
        <dbReference type="Proteomes" id="UP000005178"/>
    </source>
</evidence>
<gene>
    <name evidence="1" type="ORF">ANASTE_00687</name>
</gene>
<protein>
    <submittedName>
        <fullName evidence="1">Uncharacterized protein</fullName>
    </submittedName>
</protein>
<comment type="caution">
    <text evidence="1">The sequence shown here is derived from an EMBL/GenBank/DDBJ whole genome shotgun (WGS) entry which is preliminary data.</text>
</comment>
<name>B1C7I5_9FIRM</name>
<dbReference type="RefSeq" id="WP_007049136.1">
    <property type="nucleotide sequence ID" value="NZ_DS560015.1"/>
</dbReference>
<dbReference type="EMBL" id="ABIL02000005">
    <property type="protein sequence ID" value="EDS72972.1"/>
    <property type="molecule type" value="Genomic_DNA"/>
</dbReference>